<evidence type="ECO:0000256" key="1">
    <source>
        <dbReference type="SAM" id="SignalP"/>
    </source>
</evidence>
<feature type="signal peptide" evidence="1">
    <location>
        <begin position="1"/>
        <end position="24"/>
    </location>
</feature>
<evidence type="ECO:0000313" key="2">
    <source>
        <dbReference type="EMBL" id="MBA2951589.1"/>
    </source>
</evidence>
<reference evidence="2 3" key="1">
    <citation type="submission" date="2020-07" db="EMBL/GenBank/DDBJ databases">
        <title>Streptomyces isolated from Indian soil.</title>
        <authorList>
            <person name="Mandal S."/>
            <person name="Maiti P.K."/>
        </authorList>
    </citation>
    <scope>NUCLEOTIDE SEQUENCE [LARGE SCALE GENOMIC DNA]</scope>
    <source>
        <strain evidence="2 3">PSKA28</strain>
    </source>
</reference>
<dbReference type="RefSeq" id="WP_181662504.1">
    <property type="nucleotide sequence ID" value="NZ_JACEHE010000050.1"/>
</dbReference>
<organism evidence="2 3">
    <name type="scientific">Streptomyces himalayensis subsp. himalayensis</name>
    <dbReference type="NCBI Taxonomy" id="2756131"/>
    <lineage>
        <taxon>Bacteria</taxon>
        <taxon>Bacillati</taxon>
        <taxon>Actinomycetota</taxon>
        <taxon>Actinomycetes</taxon>
        <taxon>Kitasatosporales</taxon>
        <taxon>Streptomycetaceae</taxon>
        <taxon>Streptomyces</taxon>
        <taxon>Streptomyces himalayensis</taxon>
    </lineage>
</organism>
<feature type="chain" id="PRO_5038473087" evidence="1">
    <location>
        <begin position="25"/>
        <end position="154"/>
    </location>
</feature>
<gene>
    <name evidence="2" type="ORF">H1D24_39020</name>
</gene>
<comment type="caution">
    <text evidence="2">The sequence shown here is derived from an EMBL/GenBank/DDBJ whole genome shotgun (WGS) entry which is preliminary data.</text>
</comment>
<dbReference type="AlphaFoldDB" id="A0A7W0IDT8"/>
<evidence type="ECO:0000313" key="3">
    <source>
        <dbReference type="Proteomes" id="UP000545761"/>
    </source>
</evidence>
<name>A0A7W0IDT8_9ACTN</name>
<dbReference type="Proteomes" id="UP000545761">
    <property type="component" value="Unassembled WGS sequence"/>
</dbReference>
<dbReference type="EMBL" id="JACEHE010000050">
    <property type="protein sequence ID" value="MBA2951589.1"/>
    <property type="molecule type" value="Genomic_DNA"/>
</dbReference>
<protein>
    <submittedName>
        <fullName evidence="2">Uncharacterized protein</fullName>
    </submittedName>
</protein>
<keyword evidence="1" id="KW-0732">Signal</keyword>
<accession>A0A7W0IDT8</accession>
<proteinExistence type="predicted"/>
<sequence>MATSRVPAAVDALLTILRAASALAGVRIVDGPESVNVTDRRRIHIGWQPGADAAVGLTQDFASAGARTRDEDFEIACYAETRSGDKDMALQRTAVFELVGAVEDALRATDSAPTAPTLNGTVLWAHLTTGNLQQVQAEGAVAGLAFTITCRARI</sequence>